<gene>
    <name evidence="4" type="ORF">bhn_I2108</name>
</gene>
<keyword evidence="1 4" id="KW-0413">Isomerase</keyword>
<organism evidence="4 5">
    <name type="scientific">Butyrivibrio hungatei</name>
    <dbReference type="NCBI Taxonomy" id="185008"/>
    <lineage>
        <taxon>Bacteria</taxon>
        <taxon>Bacillati</taxon>
        <taxon>Bacillota</taxon>
        <taxon>Clostridia</taxon>
        <taxon>Lachnospirales</taxon>
        <taxon>Lachnospiraceae</taxon>
        <taxon>Butyrivibrio</taxon>
    </lineage>
</organism>
<keyword evidence="2" id="KW-0732">Signal</keyword>
<dbReference type="Pfam" id="PF00639">
    <property type="entry name" value="Rotamase"/>
    <property type="match status" value="1"/>
</dbReference>
<dbReference type="SUPFAM" id="SSF54534">
    <property type="entry name" value="FKBP-like"/>
    <property type="match status" value="1"/>
</dbReference>
<evidence type="ECO:0000256" key="2">
    <source>
        <dbReference type="SAM" id="SignalP"/>
    </source>
</evidence>
<dbReference type="InterPro" id="IPR050245">
    <property type="entry name" value="PrsA_foldase"/>
</dbReference>
<dbReference type="PANTHER" id="PTHR47245">
    <property type="entry name" value="PEPTIDYLPROLYL ISOMERASE"/>
    <property type="match status" value="1"/>
</dbReference>
<protein>
    <submittedName>
        <fullName evidence="4">Peptidyl-prolyl cis-trans isomerase PpiC-type</fullName>
    </submittedName>
</protein>
<dbReference type="PROSITE" id="PS51257">
    <property type="entry name" value="PROKAR_LIPOPROTEIN"/>
    <property type="match status" value="1"/>
</dbReference>
<dbReference type="OrthoDB" id="14196at2"/>
<dbReference type="PROSITE" id="PS50198">
    <property type="entry name" value="PPIC_PPIASE_2"/>
    <property type="match status" value="1"/>
</dbReference>
<evidence type="ECO:0000256" key="1">
    <source>
        <dbReference type="PROSITE-ProRule" id="PRU00278"/>
    </source>
</evidence>
<dbReference type="GO" id="GO:0003755">
    <property type="term" value="F:peptidyl-prolyl cis-trans isomerase activity"/>
    <property type="evidence" value="ECO:0007669"/>
    <property type="project" value="UniProtKB-KW"/>
</dbReference>
<feature type="domain" description="PpiC" evidence="3">
    <location>
        <begin position="180"/>
        <end position="284"/>
    </location>
</feature>
<evidence type="ECO:0000313" key="5">
    <source>
        <dbReference type="Proteomes" id="UP000179284"/>
    </source>
</evidence>
<feature type="signal peptide" evidence="2">
    <location>
        <begin position="1"/>
        <end position="17"/>
    </location>
</feature>
<dbReference type="RefSeq" id="WP_071176762.1">
    <property type="nucleotide sequence ID" value="NZ_CP017831.1"/>
</dbReference>
<keyword evidence="5" id="KW-1185">Reference proteome</keyword>
<feature type="chain" id="PRO_5009444069" evidence="2">
    <location>
        <begin position="18"/>
        <end position="353"/>
    </location>
</feature>
<accession>A0A1D9P3Q3</accession>
<dbReference type="Proteomes" id="UP000179284">
    <property type="component" value="Chromosome I"/>
</dbReference>
<dbReference type="InterPro" id="IPR046357">
    <property type="entry name" value="PPIase_dom_sf"/>
</dbReference>
<proteinExistence type="predicted"/>
<dbReference type="PANTHER" id="PTHR47245:SF2">
    <property type="entry name" value="PEPTIDYL-PROLYL CIS-TRANS ISOMERASE HP_0175-RELATED"/>
    <property type="match status" value="1"/>
</dbReference>
<name>A0A1D9P3Q3_9FIRM</name>
<sequence>MKRHRLLTCFLTTFMMASFTLTGCGNEIENTRVVFTTGFSNDEVFRIEDSICTLSEAMVYLVNTQEGYEDTFGLGIWQEETDSGTVEQRLKDSVLAKIAQIKAMNLLAQDTGISLTEKELELAETAAKEYYSSLSDADIAAMNNVTEAEINSIYCQQALADKLYEYIIRDINPEISDDEARTITVEQIFLKTYTLDATGEKVPLNDVDKRQVYTTARTVLSLLKEGNSFEELMSEYNEADEGTRSFGKHEVDSVYEEAAFNLGTGEISDIVETEDGYAIIKCITTFNREETEANKIKIVAQRKREVFGEQYDAFVSTLNKQLNEKLWDSVSLVADENVTTKSLMDVYQKYFGD</sequence>
<evidence type="ECO:0000313" key="4">
    <source>
        <dbReference type="EMBL" id="AOZ97141.1"/>
    </source>
</evidence>
<dbReference type="InterPro" id="IPR000297">
    <property type="entry name" value="PPIase_PpiC"/>
</dbReference>
<keyword evidence="1" id="KW-0697">Rotamase</keyword>
<evidence type="ECO:0000259" key="3">
    <source>
        <dbReference type="PROSITE" id="PS50198"/>
    </source>
</evidence>
<dbReference type="Gene3D" id="3.10.50.40">
    <property type="match status" value="1"/>
</dbReference>
<dbReference type="AlphaFoldDB" id="A0A1D9P3Q3"/>
<dbReference type="EMBL" id="CP017831">
    <property type="protein sequence ID" value="AOZ97141.1"/>
    <property type="molecule type" value="Genomic_DNA"/>
</dbReference>
<dbReference type="KEGG" id="bhu:bhn_I2108"/>
<reference evidence="5" key="1">
    <citation type="submission" date="2016-10" db="EMBL/GenBank/DDBJ databases">
        <title>The complete genome sequence of the rumen bacterium Butyrivibrio hungatei MB2003.</title>
        <authorList>
            <person name="Palevich N."/>
            <person name="Kelly W.J."/>
            <person name="Leahy S.C."/>
            <person name="Altermann E."/>
            <person name="Rakonjac J."/>
            <person name="Attwood G.T."/>
        </authorList>
    </citation>
    <scope>NUCLEOTIDE SEQUENCE [LARGE SCALE GENOMIC DNA]</scope>
    <source>
        <strain evidence="5">MB2003</strain>
    </source>
</reference>